<dbReference type="Proteomes" id="UP000593567">
    <property type="component" value="Unassembled WGS sequence"/>
</dbReference>
<organism evidence="7 8">
    <name type="scientific">Bugula neritina</name>
    <name type="common">Brown bryozoan</name>
    <name type="synonym">Sertularia neritina</name>
    <dbReference type="NCBI Taxonomy" id="10212"/>
    <lineage>
        <taxon>Eukaryota</taxon>
        <taxon>Metazoa</taxon>
        <taxon>Spiralia</taxon>
        <taxon>Lophotrochozoa</taxon>
        <taxon>Bryozoa</taxon>
        <taxon>Gymnolaemata</taxon>
        <taxon>Cheilostomatida</taxon>
        <taxon>Flustrina</taxon>
        <taxon>Buguloidea</taxon>
        <taxon>Bugulidae</taxon>
        <taxon>Bugula</taxon>
    </lineage>
</organism>
<dbReference type="Pfam" id="PF00017">
    <property type="entry name" value="SH2"/>
    <property type="match status" value="1"/>
</dbReference>
<dbReference type="AlphaFoldDB" id="A0A7J7K8E7"/>
<dbReference type="PROSITE" id="PS50001">
    <property type="entry name" value="SH2"/>
    <property type="match status" value="1"/>
</dbReference>
<keyword evidence="1 4" id="KW-0728">SH3 domain</keyword>
<dbReference type="Pfam" id="PF00018">
    <property type="entry name" value="SH3_1"/>
    <property type="match status" value="2"/>
</dbReference>
<dbReference type="PRINTS" id="PR00401">
    <property type="entry name" value="SH2DOMAIN"/>
</dbReference>
<dbReference type="SMART" id="SM00252">
    <property type="entry name" value="SH2"/>
    <property type="match status" value="1"/>
</dbReference>
<dbReference type="PANTHER" id="PTHR46037">
    <property type="entry name" value="PROTEIN ENHANCER OF SEVENLESS 2B"/>
    <property type="match status" value="1"/>
</dbReference>
<dbReference type="SUPFAM" id="SSF50044">
    <property type="entry name" value="SH3-domain"/>
    <property type="match status" value="2"/>
</dbReference>
<dbReference type="CDD" id="cd11804">
    <property type="entry name" value="SH3_GRB2_like_N"/>
    <property type="match status" value="1"/>
</dbReference>
<dbReference type="InterPro" id="IPR043539">
    <property type="entry name" value="Grb2-like"/>
</dbReference>
<keyword evidence="2 3" id="KW-0727">SH2 domain</keyword>
<dbReference type="OrthoDB" id="10255964at2759"/>
<reference evidence="7" key="1">
    <citation type="submission" date="2020-06" db="EMBL/GenBank/DDBJ databases">
        <title>Draft genome of Bugula neritina, a colonial animal packing powerful symbionts and potential medicines.</title>
        <authorList>
            <person name="Rayko M."/>
        </authorList>
    </citation>
    <scope>NUCLEOTIDE SEQUENCE [LARGE SCALE GENOMIC DNA]</scope>
    <source>
        <strain evidence="7">Kwan_BN1</strain>
    </source>
</reference>
<dbReference type="EMBL" id="VXIV02000971">
    <property type="protein sequence ID" value="KAF6034909.1"/>
    <property type="molecule type" value="Genomic_DNA"/>
</dbReference>
<keyword evidence="8" id="KW-1185">Reference proteome</keyword>
<sequence length="220" mass="25192">MEAVAKHDFNATADDELSFQKNDLVKVLDMEEDRNWYKAEKEGREGFIPANYIKMKPNAWYHGKIKRANCELLLLKKYPNGSCIQPDGAFVVRLSESTPGDFSLSVKWSDAVQHFKILRDGGGRYFLWIVKFDSINELLEYHRTSSVSRSQTIYLHDMINETPVDRVQALYNFEAEETGELSFTKGTILTITEKPDPNWWMGVDPNGTSGLIPSTYVKNI</sequence>
<evidence type="ECO:0000256" key="3">
    <source>
        <dbReference type="PROSITE-ProRule" id="PRU00191"/>
    </source>
</evidence>
<evidence type="ECO:0000313" key="8">
    <source>
        <dbReference type="Proteomes" id="UP000593567"/>
    </source>
</evidence>
<dbReference type="PROSITE" id="PS50002">
    <property type="entry name" value="SH3"/>
    <property type="match status" value="2"/>
</dbReference>
<dbReference type="InterPro" id="IPR036028">
    <property type="entry name" value="SH3-like_dom_sf"/>
</dbReference>
<dbReference type="SUPFAM" id="SSF55550">
    <property type="entry name" value="SH2 domain"/>
    <property type="match status" value="1"/>
</dbReference>
<proteinExistence type="predicted"/>
<comment type="caution">
    <text evidence="7">The sequence shown here is derived from an EMBL/GenBank/DDBJ whole genome shotgun (WGS) entry which is preliminary data.</text>
</comment>
<name>A0A7J7K8E7_BUGNE</name>
<evidence type="ECO:0000256" key="2">
    <source>
        <dbReference type="ARBA" id="ARBA00022999"/>
    </source>
</evidence>
<dbReference type="Gene3D" id="3.30.505.10">
    <property type="entry name" value="SH2 domain"/>
    <property type="match status" value="1"/>
</dbReference>
<dbReference type="InterPro" id="IPR000980">
    <property type="entry name" value="SH2"/>
</dbReference>
<feature type="domain" description="SH2" evidence="5">
    <location>
        <begin position="60"/>
        <end position="159"/>
    </location>
</feature>
<evidence type="ECO:0000259" key="5">
    <source>
        <dbReference type="PROSITE" id="PS50001"/>
    </source>
</evidence>
<protein>
    <submittedName>
        <fullName evidence="7">Drk</fullName>
    </submittedName>
</protein>
<accession>A0A7J7K8E7</accession>
<dbReference type="SMART" id="SM00326">
    <property type="entry name" value="SH3"/>
    <property type="match status" value="2"/>
</dbReference>
<evidence type="ECO:0000256" key="1">
    <source>
        <dbReference type="ARBA" id="ARBA00022443"/>
    </source>
</evidence>
<evidence type="ECO:0000259" key="6">
    <source>
        <dbReference type="PROSITE" id="PS50002"/>
    </source>
</evidence>
<dbReference type="Gene3D" id="2.30.30.40">
    <property type="entry name" value="SH3 Domains"/>
    <property type="match status" value="2"/>
</dbReference>
<dbReference type="PRINTS" id="PR00452">
    <property type="entry name" value="SH3DOMAIN"/>
</dbReference>
<evidence type="ECO:0000256" key="4">
    <source>
        <dbReference type="PROSITE-ProRule" id="PRU00192"/>
    </source>
</evidence>
<gene>
    <name evidence="7" type="ORF">EB796_006778</name>
</gene>
<dbReference type="CDD" id="cd09941">
    <property type="entry name" value="SH2_Grb2_like"/>
    <property type="match status" value="1"/>
</dbReference>
<dbReference type="CDD" id="cd00174">
    <property type="entry name" value="SH3"/>
    <property type="match status" value="1"/>
</dbReference>
<feature type="domain" description="SH3" evidence="6">
    <location>
        <begin position="162"/>
        <end position="220"/>
    </location>
</feature>
<evidence type="ECO:0000313" key="7">
    <source>
        <dbReference type="EMBL" id="KAF6034909.1"/>
    </source>
</evidence>
<dbReference type="InterPro" id="IPR001452">
    <property type="entry name" value="SH3_domain"/>
</dbReference>
<feature type="domain" description="SH3" evidence="6">
    <location>
        <begin position="1"/>
        <end position="58"/>
    </location>
</feature>
<dbReference type="InterPro" id="IPR036860">
    <property type="entry name" value="SH2_dom_sf"/>
</dbReference>
<dbReference type="PRINTS" id="PR00499">
    <property type="entry name" value="P67PHOX"/>
</dbReference>